<sequence>MRKISTIESINYPSDQTFRIAFDTYYPKLCFFANKLLNDWDEAEDIVEETFVKIWNKQSDFNRFKNIKAILYISVKNACTDAIRKRQRNNQAKASLKYYLADETESFALTEIIRAEIIAQMHRELLNLPVECRNVMHLLYEEGQSTKEAAEQLGLNVSTIRSHKAKGLQILRKRLGIISILNYILLSVSIETSIAALLFTTLL</sequence>
<accession>A0A4Q1DC37</accession>
<keyword evidence="2" id="KW-0805">Transcription regulation</keyword>
<evidence type="ECO:0000313" key="8">
    <source>
        <dbReference type="EMBL" id="RXK87002.1"/>
    </source>
</evidence>
<dbReference type="PANTHER" id="PTHR43133">
    <property type="entry name" value="RNA POLYMERASE ECF-TYPE SIGMA FACTO"/>
    <property type="match status" value="1"/>
</dbReference>
<comment type="caution">
    <text evidence="8">The sequence shown here is derived from an EMBL/GenBank/DDBJ whole genome shotgun (WGS) entry which is preliminary data.</text>
</comment>
<dbReference type="Pfam" id="PF04542">
    <property type="entry name" value="Sigma70_r2"/>
    <property type="match status" value="1"/>
</dbReference>
<organism evidence="8 9">
    <name type="scientific">Filimonas effusa</name>
    <dbReference type="NCBI Taxonomy" id="2508721"/>
    <lineage>
        <taxon>Bacteria</taxon>
        <taxon>Pseudomonadati</taxon>
        <taxon>Bacteroidota</taxon>
        <taxon>Chitinophagia</taxon>
        <taxon>Chitinophagales</taxon>
        <taxon>Chitinophagaceae</taxon>
        <taxon>Filimonas</taxon>
    </lineage>
</organism>
<dbReference type="GO" id="GO:0003677">
    <property type="term" value="F:DNA binding"/>
    <property type="evidence" value="ECO:0007669"/>
    <property type="project" value="InterPro"/>
</dbReference>
<keyword evidence="9" id="KW-1185">Reference proteome</keyword>
<evidence type="ECO:0000256" key="5">
    <source>
        <dbReference type="SAM" id="Phobius"/>
    </source>
</evidence>
<dbReference type="OrthoDB" id="656273at2"/>
<dbReference type="InterPro" id="IPR036388">
    <property type="entry name" value="WH-like_DNA-bd_sf"/>
</dbReference>
<dbReference type="InterPro" id="IPR014327">
    <property type="entry name" value="RNA_pol_sigma70_bacteroid"/>
</dbReference>
<keyword evidence="3" id="KW-0731">Sigma factor</keyword>
<dbReference type="GO" id="GO:0016987">
    <property type="term" value="F:sigma factor activity"/>
    <property type="evidence" value="ECO:0007669"/>
    <property type="project" value="UniProtKB-KW"/>
</dbReference>
<dbReference type="InterPro" id="IPR013324">
    <property type="entry name" value="RNA_pol_sigma_r3/r4-like"/>
</dbReference>
<dbReference type="Gene3D" id="1.10.1740.10">
    <property type="match status" value="1"/>
</dbReference>
<dbReference type="SUPFAM" id="SSF88946">
    <property type="entry name" value="Sigma2 domain of RNA polymerase sigma factors"/>
    <property type="match status" value="1"/>
</dbReference>
<evidence type="ECO:0000313" key="9">
    <source>
        <dbReference type="Proteomes" id="UP000290545"/>
    </source>
</evidence>
<feature type="domain" description="RNA polymerase sigma-70 region 2" evidence="6">
    <location>
        <begin position="22"/>
        <end position="88"/>
    </location>
</feature>
<feature type="domain" description="RNA polymerase sigma factor 70 region 4 type 2" evidence="7">
    <location>
        <begin position="120"/>
        <end position="169"/>
    </location>
</feature>
<keyword evidence="5" id="KW-0812">Transmembrane</keyword>
<reference evidence="8 9" key="1">
    <citation type="submission" date="2019-01" db="EMBL/GenBank/DDBJ databases">
        <title>Filimonas sp. strain TTM-71.</title>
        <authorList>
            <person name="Chen W.-M."/>
        </authorList>
    </citation>
    <scope>NUCLEOTIDE SEQUENCE [LARGE SCALE GENOMIC DNA]</scope>
    <source>
        <strain evidence="8 9">TTM-71</strain>
    </source>
</reference>
<evidence type="ECO:0000259" key="7">
    <source>
        <dbReference type="Pfam" id="PF08281"/>
    </source>
</evidence>
<evidence type="ECO:0000256" key="2">
    <source>
        <dbReference type="ARBA" id="ARBA00023015"/>
    </source>
</evidence>
<dbReference type="InterPro" id="IPR007627">
    <property type="entry name" value="RNA_pol_sigma70_r2"/>
</dbReference>
<dbReference type="GO" id="GO:0006352">
    <property type="term" value="P:DNA-templated transcription initiation"/>
    <property type="evidence" value="ECO:0007669"/>
    <property type="project" value="InterPro"/>
</dbReference>
<feature type="transmembrane region" description="Helical" evidence="5">
    <location>
        <begin position="175"/>
        <end position="199"/>
    </location>
</feature>
<evidence type="ECO:0000256" key="3">
    <source>
        <dbReference type="ARBA" id="ARBA00023082"/>
    </source>
</evidence>
<dbReference type="Proteomes" id="UP000290545">
    <property type="component" value="Unassembled WGS sequence"/>
</dbReference>
<name>A0A4Q1DC37_9BACT</name>
<evidence type="ECO:0000256" key="1">
    <source>
        <dbReference type="ARBA" id="ARBA00010641"/>
    </source>
</evidence>
<dbReference type="InterPro" id="IPR013249">
    <property type="entry name" value="RNA_pol_sigma70_r4_t2"/>
</dbReference>
<keyword evidence="4" id="KW-0804">Transcription</keyword>
<dbReference type="EMBL" id="SDHZ01000001">
    <property type="protein sequence ID" value="RXK87002.1"/>
    <property type="molecule type" value="Genomic_DNA"/>
</dbReference>
<dbReference type="PANTHER" id="PTHR43133:SF46">
    <property type="entry name" value="RNA POLYMERASE SIGMA-70 FACTOR ECF SUBFAMILY"/>
    <property type="match status" value="1"/>
</dbReference>
<dbReference type="InterPro" id="IPR013325">
    <property type="entry name" value="RNA_pol_sigma_r2"/>
</dbReference>
<proteinExistence type="inferred from homology"/>
<dbReference type="AlphaFoldDB" id="A0A4Q1DC37"/>
<dbReference type="Gene3D" id="1.10.10.10">
    <property type="entry name" value="Winged helix-like DNA-binding domain superfamily/Winged helix DNA-binding domain"/>
    <property type="match status" value="1"/>
</dbReference>
<dbReference type="RefSeq" id="WP_129002752.1">
    <property type="nucleotide sequence ID" value="NZ_SDHZ01000001.1"/>
</dbReference>
<keyword evidence="5" id="KW-0472">Membrane</keyword>
<evidence type="ECO:0000256" key="4">
    <source>
        <dbReference type="ARBA" id="ARBA00023163"/>
    </source>
</evidence>
<dbReference type="NCBIfam" id="TIGR02985">
    <property type="entry name" value="Sig70_bacteroi1"/>
    <property type="match status" value="1"/>
</dbReference>
<dbReference type="NCBIfam" id="TIGR02937">
    <property type="entry name" value="sigma70-ECF"/>
    <property type="match status" value="1"/>
</dbReference>
<comment type="similarity">
    <text evidence="1">Belongs to the sigma-70 factor family. ECF subfamily.</text>
</comment>
<dbReference type="InterPro" id="IPR039425">
    <property type="entry name" value="RNA_pol_sigma-70-like"/>
</dbReference>
<dbReference type="SUPFAM" id="SSF88659">
    <property type="entry name" value="Sigma3 and sigma4 domains of RNA polymerase sigma factors"/>
    <property type="match status" value="1"/>
</dbReference>
<dbReference type="InterPro" id="IPR014284">
    <property type="entry name" value="RNA_pol_sigma-70_dom"/>
</dbReference>
<dbReference type="Pfam" id="PF08281">
    <property type="entry name" value="Sigma70_r4_2"/>
    <property type="match status" value="1"/>
</dbReference>
<keyword evidence="5" id="KW-1133">Transmembrane helix</keyword>
<evidence type="ECO:0000259" key="6">
    <source>
        <dbReference type="Pfam" id="PF04542"/>
    </source>
</evidence>
<gene>
    <name evidence="8" type="ORF">ESB13_09530</name>
</gene>
<protein>
    <submittedName>
        <fullName evidence="8">RNA polymerase sigma-70 factor</fullName>
    </submittedName>
</protein>